<dbReference type="OrthoDB" id="4392084at2"/>
<dbReference type="GO" id="GO:0004029">
    <property type="term" value="F:aldehyde dehydrogenase (NAD+) activity"/>
    <property type="evidence" value="ECO:0007669"/>
    <property type="project" value="TreeGrafter"/>
</dbReference>
<dbReference type="SUPFAM" id="SSF51735">
    <property type="entry name" value="NAD(P)-binding Rossmann-fold domains"/>
    <property type="match status" value="1"/>
</dbReference>
<dbReference type="EMBL" id="VLNT01000009">
    <property type="protein sequence ID" value="TSD62439.1"/>
    <property type="molecule type" value="Genomic_DNA"/>
</dbReference>
<comment type="caution">
    <text evidence="1">The sequence shown here is derived from an EMBL/GenBank/DDBJ whole genome shotgun (WGS) entry which is preliminary data.</text>
</comment>
<organism evidence="1 2">
    <name type="scientific">Aeromicrobium piscarium</name>
    <dbReference type="NCBI Taxonomy" id="2590901"/>
    <lineage>
        <taxon>Bacteria</taxon>
        <taxon>Bacillati</taxon>
        <taxon>Actinomycetota</taxon>
        <taxon>Actinomycetes</taxon>
        <taxon>Propionibacteriales</taxon>
        <taxon>Nocardioidaceae</taxon>
        <taxon>Aeromicrobium</taxon>
    </lineage>
</organism>
<protein>
    <submittedName>
        <fullName evidence="1">Sugar nucleotide-binding protein</fullName>
    </submittedName>
</protein>
<proteinExistence type="predicted"/>
<dbReference type="PANTHER" id="PTHR48079:SF6">
    <property type="entry name" value="NAD(P)-BINDING DOMAIN-CONTAINING PROTEIN-RELATED"/>
    <property type="match status" value="1"/>
</dbReference>
<gene>
    <name evidence="1" type="ORF">FNM00_11730</name>
</gene>
<dbReference type="InterPro" id="IPR051783">
    <property type="entry name" value="NAD(P)-dependent_oxidoreduct"/>
</dbReference>
<dbReference type="Proteomes" id="UP000316988">
    <property type="component" value="Unassembled WGS sequence"/>
</dbReference>
<dbReference type="PANTHER" id="PTHR48079">
    <property type="entry name" value="PROTEIN YEEZ"/>
    <property type="match status" value="1"/>
</dbReference>
<reference evidence="1 2" key="1">
    <citation type="submission" date="2019-07" db="EMBL/GenBank/DDBJ databases">
        <authorList>
            <person name="Zhao L.H."/>
        </authorList>
    </citation>
    <scope>NUCLEOTIDE SEQUENCE [LARGE SCALE GENOMIC DNA]</scope>
    <source>
        <strain evidence="1 2">Co35</strain>
    </source>
</reference>
<name>A0A554S7W1_9ACTN</name>
<dbReference type="Gene3D" id="3.40.50.720">
    <property type="entry name" value="NAD(P)-binding Rossmann-like Domain"/>
    <property type="match status" value="1"/>
</dbReference>
<dbReference type="GO" id="GO:0005737">
    <property type="term" value="C:cytoplasm"/>
    <property type="evidence" value="ECO:0007669"/>
    <property type="project" value="TreeGrafter"/>
</dbReference>
<keyword evidence="2" id="KW-1185">Reference proteome</keyword>
<evidence type="ECO:0000313" key="2">
    <source>
        <dbReference type="Proteomes" id="UP000316988"/>
    </source>
</evidence>
<evidence type="ECO:0000313" key="1">
    <source>
        <dbReference type="EMBL" id="TSD62439.1"/>
    </source>
</evidence>
<dbReference type="InterPro" id="IPR036291">
    <property type="entry name" value="NAD(P)-bd_dom_sf"/>
</dbReference>
<dbReference type="AlphaFoldDB" id="A0A554S7W1"/>
<accession>A0A554S7W1</accession>
<sequence>MNPDRDHGPVPRRVLLVGCGKVGIGLASRLIAPGWEIFALRRSSEELPAFVSPLRVDLLNPDMGPLPEVEAMVLTVTPSIGGEERPDGYLTALENLAGALPSVPSRVVFVSSTGVFDSEDSPCLITEADLPGPATARGRRLHDGEILAERLFDAHIVRPAGIYGPGREMLPRKVTEGKAVQYARRTNRIHQDDLIATLVAMLTTSRPPRMLHAVDGHSAPLGDVVTAIADELGLAPPPRIEPEKASGKVFGGSALREFLGSLRYDSYREGYRQIIALQDGPSADP</sequence>